<dbReference type="RefSeq" id="WP_068303689.1">
    <property type="nucleotide sequence ID" value="NZ_FNAK01000009.1"/>
</dbReference>
<dbReference type="Proteomes" id="UP000183685">
    <property type="component" value="Unassembled WGS sequence"/>
</dbReference>
<keyword evidence="5" id="KW-1185">Reference proteome</keyword>
<dbReference type="InterPro" id="IPR022623">
    <property type="entry name" value="Glyco_trans_4"/>
</dbReference>
<evidence type="ECO:0000259" key="2">
    <source>
        <dbReference type="Pfam" id="PF00534"/>
    </source>
</evidence>
<evidence type="ECO:0000256" key="1">
    <source>
        <dbReference type="ARBA" id="ARBA00022679"/>
    </source>
</evidence>
<dbReference type="PANTHER" id="PTHR46401">
    <property type="entry name" value="GLYCOSYLTRANSFERASE WBBK-RELATED"/>
    <property type="match status" value="1"/>
</dbReference>
<dbReference type="InterPro" id="IPR001296">
    <property type="entry name" value="Glyco_trans_1"/>
</dbReference>
<sequence>MRILFMHNNFPGQYRRIVDHIKDKPGIEMVAATLASNEQKFRPKRVNFKPHRDASTKIHPALHSVEKAVLMGQAAYKSLMPLQAKGYKPDVILSHSGWGSNMFLKDLFPDSKLLTYYEWYYHSRFSDGDFLRGEPYDANGQLRIRMKNTPILQDLAAMDWGQCPTQFQHSKFPDIFKDKISVLHDGVDTDYFKPDPDAKVTIGDQTFTAEDEVITYVARGMEPYRGFPQFIETVAKLQKMRPKLQVVVLGNDRVAYGAERPDGKTWKEWALEEFKPDMSRLHFLGLQPLKAFRTLMQISSAHVYLTVPFVLSWSMLEAMSTGALIVGSDTDPVKELITDGENGVLVPFKEPGAIAEKLNHILENRKDYTELKKAAREHIVAKYSVKDLLPQYWQLIESVANGSQI</sequence>
<name>A0A1G7F889_9PROT</name>
<evidence type="ECO:0000259" key="3">
    <source>
        <dbReference type="Pfam" id="PF12000"/>
    </source>
</evidence>
<feature type="domain" description="Glycosyl transferase family 4" evidence="3">
    <location>
        <begin position="28"/>
        <end position="192"/>
    </location>
</feature>
<reference evidence="4 5" key="1">
    <citation type="submission" date="2016-10" db="EMBL/GenBank/DDBJ databases">
        <authorList>
            <person name="de Groot N.N."/>
        </authorList>
    </citation>
    <scope>NUCLEOTIDE SEQUENCE [LARGE SCALE GENOMIC DNA]</scope>
    <source>
        <strain evidence="4 5">CGMCC 1.9109</strain>
    </source>
</reference>
<proteinExistence type="predicted"/>
<evidence type="ECO:0000313" key="5">
    <source>
        <dbReference type="Proteomes" id="UP000183685"/>
    </source>
</evidence>
<dbReference type="CDD" id="cd03818">
    <property type="entry name" value="GT4_ExpC-like"/>
    <property type="match status" value="1"/>
</dbReference>
<dbReference type="GO" id="GO:0016757">
    <property type="term" value="F:glycosyltransferase activity"/>
    <property type="evidence" value="ECO:0007669"/>
    <property type="project" value="InterPro"/>
</dbReference>
<protein>
    <submittedName>
        <fullName evidence="4">Glycosyltransferase involved in cell wall bisynthesis</fullName>
    </submittedName>
</protein>
<dbReference type="STRING" id="637679.GCA_001550055_01632"/>
<dbReference type="Pfam" id="PF00534">
    <property type="entry name" value="Glycos_transf_1"/>
    <property type="match status" value="1"/>
</dbReference>
<dbReference type="SUPFAM" id="SSF53756">
    <property type="entry name" value="UDP-Glycosyltransferase/glycogen phosphorylase"/>
    <property type="match status" value="1"/>
</dbReference>
<dbReference type="GO" id="GO:0009103">
    <property type="term" value="P:lipopolysaccharide biosynthetic process"/>
    <property type="evidence" value="ECO:0007669"/>
    <property type="project" value="TreeGrafter"/>
</dbReference>
<organism evidence="4 5">
    <name type="scientific">Kordiimonas lacus</name>
    <dbReference type="NCBI Taxonomy" id="637679"/>
    <lineage>
        <taxon>Bacteria</taxon>
        <taxon>Pseudomonadati</taxon>
        <taxon>Pseudomonadota</taxon>
        <taxon>Alphaproteobacteria</taxon>
        <taxon>Kordiimonadales</taxon>
        <taxon>Kordiimonadaceae</taxon>
        <taxon>Kordiimonas</taxon>
    </lineage>
</organism>
<feature type="domain" description="Glycosyl transferase family 1" evidence="2">
    <location>
        <begin position="209"/>
        <end position="377"/>
    </location>
</feature>
<dbReference type="AlphaFoldDB" id="A0A1G7F889"/>
<dbReference type="OrthoDB" id="9793726at2"/>
<evidence type="ECO:0000313" key="4">
    <source>
        <dbReference type="EMBL" id="SDE72046.1"/>
    </source>
</evidence>
<dbReference type="Pfam" id="PF12000">
    <property type="entry name" value="Glyco_trans_4_3"/>
    <property type="match status" value="1"/>
</dbReference>
<dbReference type="EMBL" id="FNAK01000009">
    <property type="protein sequence ID" value="SDE72046.1"/>
    <property type="molecule type" value="Genomic_DNA"/>
</dbReference>
<accession>A0A1G7F889</accession>
<gene>
    <name evidence="4" type="ORF">SAMN04488071_3660</name>
</gene>
<keyword evidence="1 4" id="KW-0808">Transferase</keyword>
<dbReference type="PANTHER" id="PTHR46401:SF2">
    <property type="entry name" value="GLYCOSYLTRANSFERASE WBBK-RELATED"/>
    <property type="match status" value="1"/>
</dbReference>
<dbReference type="Gene3D" id="3.40.50.2000">
    <property type="entry name" value="Glycogen Phosphorylase B"/>
    <property type="match status" value="1"/>
</dbReference>